<keyword evidence="2" id="KW-0812">Transmembrane</keyword>
<reference evidence="3 4" key="1">
    <citation type="submission" date="2016-03" db="EMBL/GenBank/DDBJ databases">
        <title>Comparative genomics of Pseudogymnoascus destructans, the fungus causing white-nose syndrome of bats.</title>
        <authorList>
            <person name="Palmer J.M."/>
            <person name="Drees K.P."/>
            <person name="Foster J.T."/>
            <person name="Lindner D.L."/>
        </authorList>
    </citation>
    <scope>NUCLEOTIDE SEQUENCE [LARGE SCALE GENOMIC DNA]</scope>
    <source>
        <strain evidence="3 4">UAMH 10579</strain>
    </source>
</reference>
<organism evidence="3 4">
    <name type="scientific">Pseudogymnoascus verrucosus</name>
    <dbReference type="NCBI Taxonomy" id="342668"/>
    <lineage>
        <taxon>Eukaryota</taxon>
        <taxon>Fungi</taxon>
        <taxon>Dikarya</taxon>
        <taxon>Ascomycota</taxon>
        <taxon>Pezizomycotina</taxon>
        <taxon>Leotiomycetes</taxon>
        <taxon>Thelebolales</taxon>
        <taxon>Thelebolaceae</taxon>
        <taxon>Pseudogymnoascus</taxon>
    </lineage>
</organism>
<feature type="transmembrane region" description="Helical" evidence="2">
    <location>
        <begin position="6"/>
        <end position="27"/>
    </location>
</feature>
<name>A0A1B8GKP4_9PEZI</name>
<dbReference type="AlphaFoldDB" id="A0A1B8GKP4"/>
<evidence type="ECO:0000313" key="3">
    <source>
        <dbReference type="EMBL" id="OBT96414.1"/>
    </source>
</evidence>
<dbReference type="EMBL" id="KV460228">
    <property type="protein sequence ID" value="OBT96414.1"/>
    <property type="molecule type" value="Genomic_DNA"/>
</dbReference>
<feature type="region of interest" description="Disordered" evidence="1">
    <location>
        <begin position="318"/>
        <end position="344"/>
    </location>
</feature>
<protein>
    <submittedName>
        <fullName evidence="3">Uncharacterized protein</fullName>
    </submittedName>
</protein>
<evidence type="ECO:0000256" key="1">
    <source>
        <dbReference type="SAM" id="MobiDB-lite"/>
    </source>
</evidence>
<keyword evidence="4" id="KW-1185">Reference proteome</keyword>
<evidence type="ECO:0000313" key="4">
    <source>
        <dbReference type="Proteomes" id="UP000091956"/>
    </source>
</evidence>
<dbReference type="GeneID" id="28839087"/>
<keyword evidence="2" id="KW-0472">Membrane</keyword>
<gene>
    <name evidence="3" type="ORF">VE01_05701</name>
</gene>
<reference evidence="4" key="2">
    <citation type="journal article" date="2018" name="Nat. Commun.">
        <title>Extreme sensitivity to ultraviolet light in the fungal pathogen causing white-nose syndrome of bats.</title>
        <authorList>
            <person name="Palmer J.M."/>
            <person name="Drees K.P."/>
            <person name="Foster J.T."/>
            <person name="Lindner D.L."/>
        </authorList>
    </citation>
    <scope>NUCLEOTIDE SEQUENCE [LARGE SCALE GENOMIC DNA]</scope>
    <source>
        <strain evidence="4">UAMH 10579</strain>
    </source>
</reference>
<accession>A0A1B8GKP4</accession>
<dbReference type="OrthoDB" id="3527108at2759"/>
<dbReference type="STRING" id="342668.A0A1B8GKP4"/>
<keyword evidence="2" id="KW-1133">Transmembrane helix</keyword>
<dbReference type="Proteomes" id="UP000091956">
    <property type="component" value="Unassembled WGS sequence"/>
</dbReference>
<dbReference type="RefSeq" id="XP_018130147.1">
    <property type="nucleotide sequence ID" value="XM_018275162.1"/>
</dbReference>
<proteinExistence type="predicted"/>
<sequence>MTRVSFRYILVGVPLLCVYLTACYLNIHNRGLGARIRKVVEDHDIVEPLELPRHPLFKPNLTEIDPPVVDNFPLAQAAASARELPPIPSWNSPPRPHVPEKTPLFIGFTRNWRILQQAVVSYITAGWPPEDIYVIENTGTMDANEHGKLSLQNPFFLNHTRLHMLGVNILTAPTLLTFSQLQNFFLYVSLKEHWPQYFWSHMDVGVASFEDEEPFESLYTKAVYALRNTTVPDYGRWAQVLFSYDRLALVNTAAYTEVGAWDTQIPYYLTDCDMHERLSMAGFRVDEKKIGQINDVGTSISDLLSLYRKQVGPKASFVDPNPPEAYEIDKKGPKTKRGKSTDSLWPEYTRGGESYKAIVRTFEGMDHSKYRSPKGRNIWQHRQTGGQGEPYYRDPAGFETALWMTIDHGRLVYAEKWGHRDCNLREVGLRPEHAWMVEKDWEYREKHPEYVDPKKL</sequence>
<evidence type="ECO:0000256" key="2">
    <source>
        <dbReference type="SAM" id="Phobius"/>
    </source>
</evidence>